<name>A0A8B9SLE3_ANAPL</name>
<sequence length="63" mass="6844">MSLTCMTATTVPGGEPPSSAVRTRRWKALSSRSKALSSTSSGNFPPSVRAFTLRLKFSLALRW</sequence>
<organism evidence="2 3">
    <name type="scientific">Anas platyrhynchos</name>
    <name type="common">Mallard</name>
    <name type="synonym">Anas boschas</name>
    <dbReference type="NCBI Taxonomy" id="8839"/>
    <lineage>
        <taxon>Eukaryota</taxon>
        <taxon>Metazoa</taxon>
        <taxon>Chordata</taxon>
        <taxon>Craniata</taxon>
        <taxon>Vertebrata</taxon>
        <taxon>Euteleostomi</taxon>
        <taxon>Archelosauria</taxon>
        <taxon>Archosauria</taxon>
        <taxon>Dinosauria</taxon>
        <taxon>Saurischia</taxon>
        <taxon>Theropoda</taxon>
        <taxon>Coelurosauria</taxon>
        <taxon>Aves</taxon>
        <taxon>Neognathae</taxon>
        <taxon>Galloanserae</taxon>
        <taxon>Anseriformes</taxon>
        <taxon>Anatidae</taxon>
        <taxon>Anatinae</taxon>
        <taxon>Anas</taxon>
    </lineage>
</organism>
<protein>
    <submittedName>
        <fullName evidence="2">Uncharacterized protein</fullName>
    </submittedName>
</protein>
<dbReference type="Ensembl" id="ENSAPLT00020008617.1">
    <property type="protein sequence ID" value="ENSAPLP00020008002.1"/>
    <property type="gene ID" value="ENSAPLG00020005890.1"/>
</dbReference>
<reference evidence="2" key="2">
    <citation type="submission" date="2025-08" db="UniProtKB">
        <authorList>
            <consortium name="Ensembl"/>
        </authorList>
    </citation>
    <scope>IDENTIFICATION</scope>
</reference>
<evidence type="ECO:0000313" key="3">
    <source>
        <dbReference type="Proteomes" id="UP000694400"/>
    </source>
</evidence>
<feature type="region of interest" description="Disordered" evidence="1">
    <location>
        <begin position="1"/>
        <end position="23"/>
    </location>
</feature>
<reference evidence="2" key="3">
    <citation type="submission" date="2025-09" db="UniProtKB">
        <authorList>
            <consortium name="Ensembl"/>
        </authorList>
    </citation>
    <scope>IDENTIFICATION</scope>
</reference>
<accession>A0A8B9SLE3</accession>
<reference evidence="2" key="1">
    <citation type="submission" date="2019-08" db="EMBL/GenBank/DDBJ databases">
        <title>Three high-quality genomes provides insights into domestication of ducks.</title>
        <authorList>
            <person name="Hou Z.C."/>
            <person name="Zhu F."/>
            <person name="Yin Z.T."/>
            <person name="Zhang F."/>
        </authorList>
    </citation>
    <scope>NUCLEOTIDE SEQUENCE [LARGE SCALE GENOMIC DNA]</scope>
</reference>
<evidence type="ECO:0000313" key="2">
    <source>
        <dbReference type="Ensembl" id="ENSAPLP00020008002.1"/>
    </source>
</evidence>
<dbReference type="AlphaFoldDB" id="A0A8B9SLE3"/>
<feature type="compositionally biased region" description="Polar residues" evidence="1">
    <location>
        <begin position="1"/>
        <end position="10"/>
    </location>
</feature>
<proteinExistence type="predicted"/>
<dbReference type="Proteomes" id="UP000694400">
    <property type="component" value="Chromosome 14"/>
</dbReference>
<evidence type="ECO:0000256" key="1">
    <source>
        <dbReference type="SAM" id="MobiDB-lite"/>
    </source>
</evidence>